<dbReference type="OrthoDB" id="9816424at2"/>
<evidence type="ECO:0000313" key="3">
    <source>
        <dbReference type="Proteomes" id="UP000294498"/>
    </source>
</evidence>
<dbReference type="Gene3D" id="3.20.20.80">
    <property type="entry name" value="Glycosidases"/>
    <property type="match status" value="1"/>
</dbReference>
<proteinExistence type="predicted"/>
<sequence length="380" mass="42754">MYKYLLLFLALLALSCKKWPFLKNNEGPSPSSSILAYTIPQIFVTKDYTVGAFYYNNTTFNPAVKRVPVVGPYNMPVSPAIMTTHIAQAQRAGIDYFLFAYRSPTKDTANWHHDSTLVQTFVNVNSSMKFALAYNLNAGALGISNTKPLESQPTALANFLADFVRAASAFMNNPNYMKVNGKTLLYIEAAENMYSNNNIAIYDSIRNHLSALGFAMYLVGMQDPWSPPARYIDRFEGCVDAIYHNSLSGNAGLTSWDRWYVLPQAMDQNWEYSRAYFRDSMGGINYIPDISPACDPTITTPSSTNPVYPRTDSGALFRQLCNVAKMNADTIPGGIRMVLIDSWNQWQYDMQLEPDTTNTHGVKPYGESYLDIVRQEFKTK</sequence>
<feature type="signal peptide" evidence="1">
    <location>
        <begin position="1"/>
        <end position="20"/>
    </location>
</feature>
<reference evidence="2 3" key="1">
    <citation type="submission" date="2019-03" db="EMBL/GenBank/DDBJ databases">
        <title>Genomic Encyclopedia of Type Strains, Phase IV (KMG-IV): sequencing the most valuable type-strain genomes for metagenomic binning, comparative biology and taxonomic classification.</title>
        <authorList>
            <person name="Goeker M."/>
        </authorList>
    </citation>
    <scope>NUCLEOTIDE SEQUENCE [LARGE SCALE GENOMIC DNA]</scope>
    <source>
        <strain evidence="2 3">DSM 100059</strain>
    </source>
</reference>
<keyword evidence="1" id="KW-0732">Signal</keyword>
<protein>
    <submittedName>
        <fullName evidence="2">Glycosyl transferase family WbsX</fullName>
    </submittedName>
</protein>
<organism evidence="2 3">
    <name type="scientific">Dinghuibacter silviterrae</name>
    <dbReference type="NCBI Taxonomy" id="1539049"/>
    <lineage>
        <taxon>Bacteria</taxon>
        <taxon>Pseudomonadati</taxon>
        <taxon>Bacteroidota</taxon>
        <taxon>Chitinophagia</taxon>
        <taxon>Chitinophagales</taxon>
        <taxon>Chitinophagaceae</taxon>
        <taxon>Dinghuibacter</taxon>
    </lineage>
</organism>
<dbReference type="Proteomes" id="UP000294498">
    <property type="component" value="Unassembled WGS sequence"/>
</dbReference>
<dbReference type="InterPro" id="IPR032719">
    <property type="entry name" value="WbsX"/>
</dbReference>
<dbReference type="GO" id="GO:0016740">
    <property type="term" value="F:transferase activity"/>
    <property type="evidence" value="ECO:0007669"/>
    <property type="project" value="UniProtKB-KW"/>
</dbReference>
<comment type="caution">
    <text evidence="2">The sequence shown here is derived from an EMBL/GenBank/DDBJ whole genome shotgun (WGS) entry which is preliminary data.</text>
</comment>
<dbReference type="AlphaFoldDB" id="A0A4R8DXA5"/>
<evidence type="ECO:0000313" key="2">
    <source>
        <dbReference type="EMBL" id="TDX02067.1"/>
    </source>
</evidence>
<keyword evidence="2" id="KW-0808">Transferase</keyword>
<dbReference type="RefSeq" id="WP_133994695.1">
    <property type="nucleotide sequence ID" value="NZ_SODV01000001.1"/>
</dbReference>
<feature type="chain" id="PRO_5020411659" evidence="1">
    <location>
        <begin position="21"/>
        <end position="380"/>
    </location>
</feature>
<evidence type="ECO:0000256" key="1">
    <source>
        <dbReference type="SAM" id="SignalP"/>
    </source>
</evidence>
<dbReference type="Pfam" id="PF14307">
    <property type="entry name" value="Glyco_tran_WbsX"/>
    <property type="match status" value="1"/>
</dbReference>
<keyword evidence="3" id="KW-1185">Reference proteome</keyword>
<name>A0A4R8DXA5_9BACT</name>
<dbReference type="EMBL" id="SODV01000001">
    <property type="protein sequence ID" value="TDX02067.1"/>
    <property type="molecule type" value="Genomic_DNA"/>
</dbReference>
<dbReference type="PROSITE" id="PS51257">
    <property type="entry name" value="PROKAR_LIPOPROTEIN"/>
    <property type="match status" value="1"/>
</dbReference>
<accession>A0A4R8DXA5</accession>
<gene>
    <name evidence="2" type="ORF">EDB95_3116</name>
</gene>